<dbReference type="SUPFAM" id="SSF88713">
    <property type="entry name" value="Glycoside hydrolase/deacetylase"/>
    <property type="match status" value="1"/>
</dbReference>
<name>A0ABR1IWZ5_9AGAR</name>
<sequence length="119" mass="13597">MEIRWEASRRVIYIATLRGHHPVKSSMNGTPECPAFLPERDFVGYGWDTPTDCWPNGAKIAVNFVVNFEEGGENTLANGDEYSEGHLHEAFHKAPLKDKRDQQLETMASSLDWWICMRS</sequence>
<dbReference type="Gene3D" id="3.20.20.370">
    <property type="entry name" value="Glycoside hydrolase/deacetylase"/>
    <property type="match status" value="1"/>
</dbReference>
<organism evidence="1 2">
    <name type="scientific">Marasmiellus scandens</name>
    <dbReference type="NCBI Taxonomy" id="2682957"/>
    <lineage>
        <taxon>Eukaryota</taxon>
        <taxon>Fungi</taxon>
        <taxon>Dikarya</taxon>
        <taxon>Basidiomycota</taxon>
        <taxon>Agaricomycotina</taxon>
        <taxon>Agaricomycetes</taxon>
        <taxon>Agaricomycetidae</taxon>
        <taxon>Agaricales</taxon>
        <taxon>Marasmiineae</taxon>
        <taxon>Omphalotaceae</taxon>
        <taxon>Marasmiellus</taxon>
    </lineage>
</organism>
<dbReference type="InterPro" id="IPR011330">
    <property type="entry name" value="Glyco_hydro/deAcase_b/a-brl"/>
</dbReference>
<dbReference type="Proteomes" id="UP001498398">
    <property type="component" value="Unassembled WGS sequence"/>
</dbReference>
<proteinExistence type="predicted"/>
<dbReference type="PANTHER" id="PTHR43123">
    <property type="entry name" value="POLYSACCHARIDE DEACETYLASE-RELATED"/>
    <property type="match status" value="1"/>
</dbReference>
<evidence type="ECO:0000313" key="2">
    <source>
        <dbReference type="Proteomes" id="UP001498398"/>
    </source>
</evidence>
<dbReference type="EMBL" id="JBANRG010000054">
    <property type="protein sequence ID" value="KAK7443520.1"/>
    <property type="molecule type" value="Genomic_DNA"/>
</dbReference>
<comment type="caution">
    <text evidence="1">The sequence shown here is derived from an EMBL/GenBank/DDBJ whole genome shotgun (WGS) entry which is preliminary data.</text>
</comment>
<dbReference type="PANTHER" id="PTHR43123:SF1">
    <property type="entry name" value="POLYSACCHARIDE DEACETYLASE-RELATED"/>
    <property type="match status" value="1"/>
</dbReference>
<evidence type="ECO:0000313" key="1">
    <source>
        <dbReference type="EMBL" id="KAK7443520.1"/>
    </source>
</evidence>
<accession>A0ABR1IWZ5</accession>
<protein>
    <submittedName>
        <fullName evidence="1">Uncharacterized protein</fullName>
    </submittedName>
</protein>
<reference evidence="1 2" key="1">
    <citation type="submission" date="2024-01" db="EMBL/GenBank/DDBJ databases">
        <title>A draft genome for the cacao thread blight pathogen Marasmiellus scandens.</title>
        <authorList>
            <person name="Baruah I.K."/>
            <person name="Leung J."/>
            <person name="Bukari Y."/>
            <person name="Amoako-Attah I."/>
            <person name="Meinhardt L.W."/>
            <person name="Bailey B.A."/>
            <person name="Cohen S.P."/>
        </authorList>
    </citation>
    <scope>NUCLEOTIDE SEQUENCE [LARGE SCALE GENOMIC DNA]</scope>
    <source>
        <strain evidence="1 2">GH-19</strain>
    </source>
</reference>
<gene>
    <name evidence="1" type="ORF">VKT23_015693</name>
</gene>
<keyword evidence="2" id="KW-1185">Reference proteome</keyword>